<keyword evidence="2" id="KW-0238">DNA-binding</keyword>
<comment type="caution">
    <text evidence="5">The sequence shown here is derived from an EMBL/GenBank/DDBJ whole genome shotgun (WGS) entry which is preliminary data.</text>
</comment>
<reference evidence="5 6" key="1">
    <citation type="submission" date="2021-01" db="EMBL/GenBank/DDBJ databases">
        <title>Genomic Encyclopedia of Type Strains, Phase IV (KMG-IV): sequencing the most valuable type-strain genomes for metagenomic binning, comparative biology and taxonomic classification.</title>
        <authorList>
            <person name="Goeker M."/>
        </authorList>
    </citation>
    <scope>NUCLEOTIDE SEQUENCE [LARGE SCALE GENOMIC DNA]</scope>
    <source>
        <strain evidence="5 6">DSM 28236</strain>
    </source>
</reference>
<dbReference type="InterPro" id="IPR036388">
    <property type="entry name" value="WH-like_DNA-bd_sf"/>
</dbReference>
<name>A0ABS2Q087_9BACL</name>
<evidence type="ECO:0000313" key="6">
    <source>
        <dbReference type="Proteomes" id="UP000808914"/>
    </source>
</evidence>
<keyword evidence="3" id="KW-0804">Transcription</keyword>
<dbReference type="SMART" id="SM00345">
    <property type="entry name" value="HTH_GNTR"/>
    <property type="match status" value="1"/>
</dbReference>
<dbReference type="RefSeq" id="WP_205003636.1">
    <property type="nucleotide sequence ID" value="NZ_JAFBER010000011.1"/>
</dbReference>
<dbReference type="PANTHER" id="PTHR38445:SF6">
    <property type="entry name" value="GNTR-FAMILY TRANSCRIPTIONAL REGULATOR"/>
    <property type="match status" value="1"/>
</dbReference>
<dbReference type="SUPFAM" id="SSF46785">
    <property type="entry name" value="Winged helix' DNA-binding domain"/>
    <property type="match status" value="1"/>
</dbReference>
<proteinExistence type="predicted"/>
<dbReference type="PANTHER" id="PTHR38445">
    <property type="entry name" value="HTH-TYPE TRANSCRIPTIONAL REPRESSOR YTRA"/>
    <property type="match status" value="1"/>
</dbReference>
<feature type="domain" description="HTH gntR-type" evidence="4">
    <location>
        <begin position="9"/>
        <end position="77"/>
    </location>
</feature>
<dbReference type="EMBL" id="JAFBER010000011">
    <property type="protein sequence ID" value="MBM7645718.1"/>
    <property type="molecule type" value="Genomic_DNA"/>
</dbReference>
<protein>
    <submittedName>
        <fullName evidence="5">GntR family transcriptional regulator</fullName>
    </submittedName>
</protein>
<evidence type="ECO:0000313" key="5">
    <source>
        <dbReference type="EMBL" id="MBM7645718.1"/>
    </source>
</evidence>
<evidence type="ECO:0000256" key="1">
    <source>
        <dbReference type="ARBA" id="ARBA00023015"/>
    </source>
</evidence>
<evidence type="ECO:0000256" key="3">
    <source>
        <dbReference type="ARBA" id="ARBA00023163"/>
    </source>
</evidence>
<dbReference type="Pfam" id="PF00392">
    <property type="entry name" value="GntR"/>
    <property type="match status" value="1"/>
</dbReference>
<dbReference type="CDD" id="cd07377">
    <property type="entry name" value="WHTH_GntR"/>
    <property type="match status" value="1"/>
</dbReference>
<dbReference type="Gene3D" id="1.10.10.10">
    <property type="entry name" value="Winged helix-like DNA-binding domain superfamily/Winged helix DNA-binding domain"/>
    <property type="match status" value="1"/>
</dbReference>
<dbReference type="InterPro" id="IPR036390">
    <property type="entry name" value="WH_DNA-bd_sf"/>
</dbReference>
<keyword evidence="6" id="KW-1185">Reference proteome</keyword>
<gene>
    <name evidence="5" type="ORF">JOD45_001937</name>
</gene>
<organism evidence="5 6">
    <name type="scientific">Scopulibacillus daqui</name>
    <dbReference type="NCBI Taxonomy" id="1469162"/>
    <lineage>
        <taxon>Bacteria</taxon>
        <taxon>Bacillati</taxon>
        <taxon>Bacillota</taxon>
        <taxon>Bacilli</taxon>
        <taxon>Bacillales</taxon>
        <taxon>Sporolactobacillaceae</taxon>
        <taxon>Scopulibacillus</taxon>
    </lineage>
</organism>
<sequence length="129" mass="15088">MVEEFNPSTPIYLQLAHRIFRQIIRNELNPGDKLPSVRDMAVQSGVNPNTVQRTYRELEGMEIVETRRGQGTFVSENETVLNNMREHLKEEHISQFVRDMKEMGYTVNEMLDGLKQYVEKQSKDGDDRD</sequence>
<dbReference type="InterPro" id="IPR000524">
    <property type="entry name" value="Tscrpt_reg_HTH_GntR"/>
</dbReference>
<dbReference type="Proteomes" id="UP000808914">
    <property type="component" value="Unassembled WGS sequence"/>
</dbReference>
<accession>A0ABS2Q087</accession>
<evidence type="ECO:0000256" key="2">
    <source>
        <dbReference type="ARBA" id="ARBA00023125"/>
    </source>
</evidence>
<dbReference type="PROSITE" id="PS50949">
    <property type="entry name" value="HTH_GNTR"/>
    <property type="match status" value="1"/>
</dbReference>
<evidence type="ECO:0000259" key="4">
    <source>
        <dbReference type="PROSITE" id="PS50949"/>
    </source>
</evidence>
<keyword evidence="1" id="KW-0805">Transcription regulation</keyword>